<dbReference type="InterPro" id="IPR052158">
    <property type="entry name" value="INH-QAR"/>
</dbReference>
<name>A0A8K1CSG0_PYTOL</name>
<reference evidence="2" key="1">
    <citation type="submission" date="2019-03" db="EMBL/GenBank/DDBJ databases">
        <title>Long read genome sequence of the mycoparasitic Pythium oligandrum ATCC 38472 isolated from sugarbeet rhizosphere.</title>
        <authorList>
            <person name="Gaulin E."/>
        </authorList>
    </citation>
    <scope>NUCLEOTIDE SEQUENCE</scope>
    <source>
        <strain evidence="2">ATCC 38472_TT</strain>
    </source>
</reference>
<organism evidence="2 3">
    <name type="scientific">Pythium oligandrum</name>
    <name type="common">Mycoparasitic fungus</name>
    <dbReference type="NCBI Taxonomy" id="41045"/>
    <lineage>
        <taxon>Eukaryota</taxon>
        <taxon>Sar</taxon>
        <taxon>Stramenopiles</taxon>
        <taxon>Oomycota</taxon>
        <taxon>Peronosporomycetes</taxon>
        <taxon>Pythiales</taxon>
        <taxon>Pythiaceae</taxon>
        <taxon>Pythium</taxon>
    </lineage>
</organism>
<dbReference type="PANTHER" id="PTHR43130:SF15">
    <property type="entry name" value="THIJ_PFPI FAMILY PROTEIN (AFU_ORTHOLOGUE AFUA_5G14240)"/>
    <property type="match status" value="1"/>
</dbReference>
<dbReference type="EMBL" id="SPLM01000001">
    <property type="protein sequence ID" value="TMW69006.1"/>
    <property type="molecule type" value="Genomic_DNA"/>
</dbReference>
<dbReference type="AlphaFoldDB" id="A0A8K1CSG0"/>
<keyword evidence="3" id="KW-1185">Reference proteome</keyword>
<accession>A0A8K1CSG0</accession>
<gene>
    <name evidence="2" type="ORF">Poli38472_001162</name>
</gene>
<dbReference type="SUPFAM" id="SSF52317">
    <property type="entry name" value="Class I glutamine amidotransferase-like"/>
    <property type="match status" value="1"/>
</dbReference>
<dbReference type="Pfam" id="PF01965">
    <property type="entry name" value="DJ-1_PfpI"/>
    <property type="match status" value="1"/>
</dbReference>
<dbReference type="Gene3D" id="3.40.50.880">
    <property type="match status" value="1"/>
</dbReference>
<feature type="domain" description="DJ-1/PfpI" evidence="1">
    <location>
        <begin position="2"/>
        <end position="84"/>
    </location>
</feature>
<dbReference type="InterPro" id="IPR029062">
    <property type="entry name" value="Class_I_gatase-like"/>
</dbReference>
<proteinExistence type="predicted"/>
<comment type="caution">
    <text evidence="2">The sequence shown here is derived from an EMBL/GenBank/DDBJ whole genome shotgun (WGS) entry which is preliminary data.</text>
</comment>
<sequence length="121" mass="13215">MLEYVRQAAENAKDVLTVSTGSRTLGATGLLDGKRATTKKTEISKVTTSYPGVKWIDNERWVSDGKYRTASGSTAGLDMGYAYITARYSAKAAENIATNTEWCSIISPQFCPTQFCKKKGE</sequence>
<evidence type="ECO:0000313" key="2">
    <source>
        <dbReference type="EMBL" id="TMW69006.1"/>
    </source>
</evidence>
<evidence type="ECO:0000313" key="3">
    <source>
        <dbReference type="Proteomes" id="UP000794436"/>
    </source>
</evidence>
<protein>
    <recommendedName>
        <fullName evidence="1">DJ-1/PfpI domain-containing protein</fullName>
    </recommendedName>
</protein>
<dbReference type="OrthoDB" id="543156at2759"/>
<dbReference type="InterPro" id="IPR002818">
    <property type="entry name" value="DJ-1/PfpI"/>
</dbReference>
<dbReference type="Proteomes" id="UP000794436">
    <property type="component" value="Unassembled WGS sequence"/>
</dbReference>
<evidence type="ECO:0000259" key="1">
    <source>
        <dbReference type="Pfam" id="PF01965"/>
    </source>
</evidence>
<dbReference type="PANTHER" id="PTHR43130">
    <property type="entry name" value="ARAC-FAMILY TRANSCRIPTIONAL REGULATOR"/>
    <property type="match status" value="1"/>
</dbReference>